<evidence type="ECO:0000313" key="4">
    <source>
        <dbReference type="Proteomes" id="UP000023152"/>
    </source>
</evidence>
<organism evidence="3 4">
    <name type="scientific">Reticulomyxa filosa</name>
    <dbReference type="NCBI Taxonomy" id="46433"/>
    <lineage>
        <taxon>Eukaryota</taxon>
        <taxon>Sar</taxon>
        <taxon>Rhizaria</taxon>
        <taxon>Retaria</taxon>
        <taxon>Foraminifera</taxon>
        <taxon>Monothalamids</taxon>
        <taxon>Reticulomyxidae</taxon>
        <taxon>Reticulomyxa</taxon>
    </lineage>
</organism>
<accession>X6N767</accession>
<dbReference type="PANTHER" id="PTHR36459:SF1">
    <property type="entry name" value="FATTY ACID DESATURASE DOMAIN-CONTAINING PROTEIN-RELATED"/>
    <property type="match status" value="1"/>
</dbReference>
<feature type="transmembrane region" description="Helical" evidence="1">
    <location>
        <begin position="34"/>
        <end position="55"/>
    </location>
</feature>
<dbReference type="Pfam" id="PF00487">
    <property type="entry name" value="FA_desaturase"/>
    <property type="match status" value="1"/>
</dbReference>
<proteinExistence type="predicted"/>
<dbReference type="PANTHER" id="PTHR36459">
    <property type="entry name" value="ORF"/>
    <property type="match status" value="1"/>
</dbReference>
<dbReference type="EMBL" id="ASPP01011466">
    <property type="protein sequence ID" value="ETO21599.1"/>
    <property type="molecule type" value="Genomic_DNA"/>
</dbReference>
<sequence length="197" mass="23197">MVVKHYYSNLVQMLVSEILWFGSVYVLWQVRPAFSLWLLVVPQFVVSFLLMFGNFSQHIFVDSKDYSNDHKLTINLINTPYNQLTFNDGYHIVHHKYPTLHWTELPTRFATSKELQLHANSDAICFENVDYFVMGVFVMTGYLNKLAEKMIPLNEKQANMTLQDKINFLKNRLKPIPSPQLETFDPLFGIFKYFFNP</sequence>
<keyword evidence="4" id="KW-1185">Reference proteome</keyword>
<dbReference type="InterPro" id="IPR005804">
    <property type="entry name" value="FA_desaturase_dom"/>
</dbReference>
<evidence type="ECO:0000256" key="1">
    <source>
        <dbReference type="SAM" id="Phobius"/>
    </source>
</evidence>
<keyword evidence="1" id="KW-1133">Transmembrane helix</keyword>
<evidence type="ECO:0000313" key="3">
    <source>
        <dbReference type="EMBL" id="ETO21599.1"/>
    </source>
</evidence>
<evidence type="ECO:0000259" key="2">
    <source>
        <dbReference type="Pfam" id="PF00487"/>
    </source>
</evidence>
<feature type="transmembrane region" description="Helical" evidence="1">
    <location>
        <begin position="7"/>
        <end position="28"/>
    </location>
</feature>
<feature type="domain" description="Fatty acid desaturase" evidence="2">
    <location>
        <begin position="18"/>
        <end position="114"/>
    </location>
</feature>
<dbReference type="Proteomes" id="UP000023152">
    <property type="component" value="Unassembled WGS sequence"/>
</dbReference>
<keyword evidence="1" id="KW-0812">Transmembrane</keyword>
<reference evidence="3 4" key="1">
    <citation type="journal article" date="2013" name="Curr. Biol.">
        <title>The Genome of the Foraminiferan Reticulomyxa filosa.</title>
        <authorList>
            <person name="Glockner G."/>
            <person name="Hulsmann N."/>
            <person name="Schleicher M."/>
            <person name="Noegel A.A."/>
            <person name="Eichinger L."/>
            <person name="Gallinger C."/>
            <person name="Pawlowski J."/>
            <person name="Sierra R."/>
            <person name="Euteneuer U."/>
            <person name="Pillet L."/>
            <person name="Moustafa A."/>
            <person name="Platzer M."/>
            <person name="Groth M."/>
            <person name="Szafranski K."/>
            <person name="Schliwa M."/>
        </authorList>
    </citation>
    <scope>NUCLEOTIDE SEQUENCE [LARGE SCALE GENOMIC DNA]</scope>
</reference>
<dbReference type="OrthoDB" id="1470350at2759"/>
<keyword evidence="1" id="KW-0472">Membrane</keyword>
<comment type="caution">
    <text evidence="3">The sequence shown here is derived from an EMBL/GenBank/DDBJ whole genome shotgun (WGS) entry which is preliminary data.</text>
</comment>
<gene>
    <name evidence="3" type="ORF">RFI_15605</name>
</gene>
<protein>
    <recommendedName>
        <fullName evidence="2">Fatty acid desaturase domain-containing protein</fullName>
    </recommendedName>
</protein>
<dbReference type="AlphaFoldDB" id="X6N767"/>
<dbReference type="GO" id="GO:0006629">
    <property type="term" value="P:lipid metabolic process"/>
    <property type="evidence" value="ECO:0007669"/>
    <property type="project" value="InterPro"/>
</dbReference>
<name>X6N767_RETFI</name>